<sequence length="123" mass="13132">MNLRFDHLGLLTDSREKNQDIADFFTGVLGLEVSGNAGEGYAEVKAGAMTIALHTGAMIDDFGTHGGTLLQFSSDDVRADVEDIRGRGGNIALEPVDTDWGTTSAYVRGPHGVLVELYQFNGS</sequence>
<name>A0ABY2FM82_9ACTN</name>
<dbReference type="InterPro" id="IPR004360">
    <property type="entry name" value="Glyas_Fos-R_dOase_dom"/>
</dbReference>
<evidence type="ECO:0000313" key="2">
    <source>
        <dbReference type="EMBL" id="TDW93909.1"/>
    </source>
</evidence>
<reference evidence="2 3" key="1">
    <citation type="submission" date="2019-03" db="EMBL/GenBank/DDBJ databases">
        <title>Genomic Encyclopedia of Type Strains, Phase III (KMG-III): the genomes of soil and plant-associated and newly described type strains.</title>
        <authorList>
            <person name="Whitman W."/>
        </authorList>
    </citation>
    <scope>NUCLEOTIDE SEQUENCE [LARGE SCALE GENOMIC DNA]</scope>
    <source>
        <strain evidence="2 3">VKMAc-2574</strain>
    </source>
</reference>
<dbReference type="Pfam" id="PF00903">
    <property type="entry name" value="Glyoxalase"/>
    <property type="match status" value="1"/>
</dbReference>
<evidence type="ECO:0000313" key="3">
    <source>
        <dbReference type="Proteomes" id="UP000295060"/>
    </source>
</evidence>
<dbReference type="InterPro" id="IPR037523">
    <property type="entry name" value="VOC_core"/>
</dbReference>
<dbReference type="InterPro" id="IPR029068">
    <property type="entry name" value="Glyas_Bleomycin-R_OHBP_Dase"/>
</dbReference>
<dbReference type="SUPFAM" id="SSF54593">
    <property type="entry name" value="Glyoxalase/Bleomycin resistance protein/Dihydroxybiphenyl dioxygenase"/>
    <property type="match status" value="1"/>
</dbReference>
<evidence type="ECO:0000259" key="1">
    <source>
        <dbReference type="PROSITE" id="PS51819"/>
    </source>
</evidence>
<protein>
    <submittedName>
        <fullName evidence="2">Glyoxalase/bleomycin resistance protein/dioxygenase superfamily protein</fullName>
    </submittedName>
</protein>
<dbReference type="Proteomes" id="UP000295060">
    <property type="component" value="Unassembled WGS sequence"/>
</dbReference>
<dbReference type="Gene3D" id="3.10.180.10">
    <property type="entry name" value="2,3-Dihydroxybiphenyl 1,2-Dioxygenase, domain 1"/>
    <property type="match status" value="1"/>
</dbReference>
<dbReference type="EMBL" id="SODU01000001">
    <property type="protein sequence ID" value="TDW93909.1"/>
    <property type="molecule type" value="Genomic_DNA"/>
</dbReference>
<proteinExistence type="predicted"/>
<accession>A0ABY2FM82</accession>
<organism evidence="2 3">
    <name type="scientific">Kribbella pratensis</name>
    <dbReference type="NCBI Taxonomy" id="2512112"/>
    <lineage>
        <taxon>Bacteria</taxon>
        <taxon>Bacillati</taxon>
        <taxon>Actinomycetota</taxon>
        <taxon>Actinomycetes</taxon>
        <taxon>Propionibacteriales</taxon>
        <taxon>Kribbellaceae</taxon>
        <taxon>Kribbella</taxon>
    </lineage>
</organism>
<feature type="domain" description="VOC" evidence="1">
    <location>
        <begin position="4"/>
        <end position="120"/>
    </location>
</feature>
<dbReference type="PROSITE" id="PS51819">
    <property type="entry name" value="VOC"/>
    <property type="match status" value="1"/>
</dbReference>
<comment type="caution">
    <text evidence="2">The sequence shown here is derived from an EMBL/GenBank/DDBJ whole genome shotgun (WGS) entry which is preliminary data.</text>
</comment>
<keyword evidence="3" id="KW-1185">Reference proteome</keyword>
<dbReference type="RefSeq" id="WP_134127038.1">
    <property type="nucleotide sequence ID" value="NZ_SODU01000001.1"/>
</dbReference>
<gene>
    <name evidence="2" type="ORF">EV137_1206</name>
</gene>